<dbReference type="Proteomes" id="UP001595906">
    <property type="component" value="Unassembled WGS sequence"/>
</dbReference>
<evidence type="ECO:0000256" key="1">
    <source>
        <dbReference type="SAM" id="SignalP"/>
    </source>
</evidence>
<feature type="signal peptide" evidence="1">
    <location>
        <begin position="1"/>
        <end position="20"/>
    </location>
</feature>
<dbReference type="EMBL" id="JBHSDC010000029">
    <property type="protein sequence ID" value="MFC4233348.1"/>
    <property type="molecule type" value="Genomic_DNA"/>
</dbReference>
<keyword evidence="1" id="KW-0732">Signal</keyword>
<reference evidence="3" key="1">
    <citation type="journal article" date="2019" name="Int. J. Syst. Evol. Microbiol.">
        <title>The Global Catalogue of Microorganisms (GCM) 10K type strain sequencing project: providing services to taxonomists for standard genome sequencing and annotation.</title>
        <authorList>
            <consortium name="The Broad Institute Genomics Platform"/>
            <consortium name="The Broad Institute Genome Sequencing Center for Infectious Disease"/>
            <person name="Wu L."/>
            <person name="Ma J."/>
        </authorList>
    </citation>
    <scope>NUCLEOTIDE SEQUENCE [LARGE SCALE GENOMIC DNA]</scope>
    <source>
        <strain evidence="3">CECT 8010</strain>
    </source>
</reference>
<name>A0ABV8Q1U5_9BACT</name>
<evidence type="ECO:0000313" key="2">
    <source>
        <dbReference type="EMBL" id="MFC4233348.1"/>
    </source>
</evidence>
<organism evidence="2 3">
    <name type="scientific">Parasediminibacterium paludis</name>
    <dbReference type="NCBI Taxonomy" id="908966"/>
    <lineage>
        <taxon>Bacteria</taxon>
        <taxon>Pseudomonadati</taxon>
        <taxon>Bacteroidota</taxon>
        <taxon>Chitinophagia</taxon>
        <taxon>Chitinophagales</taxon>
        <taxon>Chitinophagaceae</taxon>
        <taxon>Parasediminibacterium</taxon>
    </lineage>
</organism>
<dbReference type="PANTHER" id="PTHR30203:SF23">
    <property type="entry name" value="OUTER MEMBRANE EFFLUX PROTEIN"/>
    <property type="match status" value="1"/>
</dbReference>
<dbReference type="InterPro" id="IPR010131">
    <property type="entry name" value="MdtP/NodT-like"/>
</dbReference>
<feature type="chain" id="PRO_5046163288" evidence="1">
    <location>
        <begin position="21"/>
        <end position="416"/>
    </location>
</feature>
<protein>
    <submittedName>
        <fullName evidence="2">TolC family protein</fullName>
    </submittedName>
</protein>
<dbReference type="PANTHER" id="PTHR30203">
    <property type="entry name" value="OUTER MEMBRANE CATION EFFLUX PROTEIN"/>
    <property type="match status" value="1"/>
</dbReference>
<accession>A0ABV8Q1U5</accession>
<gene>
    <name evidence="2" type="ORF">ACFOW1_15710</name>
</gene>
<comment type="caution">
    <text evidence="2">The sequence shown here is derived from an EMBL/GenBank/DDBJ whole genome shotgun (WGS) entry which is preliminary data.</text>
</comment>
<keyword evidence="3" id="KW-1185">Reference proteome</keyword>
<dbReference type="Gene3D" id="1.20.1600.10">
    <property type="entry name" value="Outer membrane efflux proteins (OEP)"/>
    <property type="match status" value="1"/>
</dbReference>
<sequence>MKIKSIIGFLILLTSSIVQAQKTIGLNDILQTIDTANPTAKMYAAQIRSLDEAAKGARSWMPTDFGSGLWMTPYNPKLLQKGDNGATGMGQYMLSVQQMFPNKKKQDAEAAYMQGMSAPEKERQKFELNQLYAEAKKNYYQWAILKKKMNVLNENEKLLNFMIKDAEIRYKNGIDKLGAYYKAKAELGRILNTKVELENEMAQNRIRLNTLMNRNKFEPFDIDTTYTIRNFTTTTFDTTSLSNRSDIRAIDKDIQLTYLQQNVERTKVKPEFGIRYDHMFGFGGFPMQYTLMGMAKISLGKANRASKANVESLRWKSEALFQQKQILLNEATGMATSMIADIETKKKQVKLFEENILPALRKNYQVMQLAYQQNTEQLFTLFDAWDALNKTQIEYLNQLQQLLTMHVELERIMEVK</sequence>
<dbReference type="SUPFAM" id="SSF56954">
    <property type="entry name" value="Outer membrane efflux proteins (OEP)"/>
    <property type="match status" value="1"/>
</dbReference>
<dbReference type="RefSeq" id="WP_379015587.1">
    <property type="nucleotide sequence ID" value="NZ_JBHSDC010000029.1"/>
</dbReference>
<evidence type="ECO:0000313" key="3">
    <source>
        <dbReference type="Proteomes" id="UP001595906"/>
    </source>
</evidence>
<proteinExistence type="predicted"/>